<evidence type="ECO:0000256" key="5">
    <source>
        <dbReference type="ARBA" id="ARBA00022989"/>
    </source>
</evidence>
<feature type="transmembrane region" description="Helical" evidence="7">
    <location>
        <begin position="32"/>
        <end position="48"/>
    </location>
</feature>
<evidence type="ECO:0000256" key="3">
    <source>
        <dbReference type="ARBA" id="ARBA00022448"/>
    </source>
</evidence>
<evidence type="ECO:0000313" key="9">
    <source>
        <dbReference type="EMBL" id="MFL9922874.1"/>
    </source>
</evidence>
<evidence type="ECO:0000313" key="10">
    <source>
        <dbReference type="Proteomes" id="UP001629246"/>
    </source>
</evidence>
<dbReference type="RefSeq" id="WP_408153963.1">
    <property type="nucleotide sequence ID" value="NZ_JAQQFM010000001.1"/>
</dbReference>
<comment type="similarity">
    <text evidence="2">Belongs to the monovalent cation:proton antiporter 2 (CPA2) transporter (TC 2.A.37) family.</text>
</comment>
<keyword evidence="3" id="KW-0813">Transport</keyword>
<organism evidence="9 10">
    <name type="scientific">Herbaspirillum lusitanum</name>
    <dbReference type="NCBI Taxonomy" id="213312"/>
    <lineage>
        <taxon>Bacteria</taxon>
        <taxon>Pseudomonadati</taxon>
        <taxon>Pseudomonadota</taxon>
        <taxon>Betaproteobacteria</taxon>
        <taxon>Burkholderiales</taxon>
        <taxon>Oxalobacteraceae</taxon>
        <taxon>Herbaspirillum</taxon>
    </lineage>
</organism>
<keyword evidence="10" id="KW-1185">Reference proteome</keyword>
<feature type="transmembrane region" description="Helical" evidence="7">
    <location>
        <begin position="358"/>
        <end position="378"/>
    </location>
</feature>
<feature type="transmembrane region" description="Helical" evidence="7">
    <location>
        <begin position="151"/>
        <end position="171"/>
    </location>
</feature>
<feature type="domain" description="Cation/H+ exchanger transmembrane" evidence="8">
    <location>
        <begin position="14"/>
        <end position="378"/>
    </location>
</feature>
<gene>
    <name evidence="9" type="ORF">PQR62_01260</name>
</gene>
<feature type="transmembrane region" description="Helical" evidence="7">
    <location>
        <begin position="543"/>
        <end position="561"/>
    </location>
</feature>
<dbReference type="PANTHER" id="PTHR42751:SF3">
    <property type="entry name" value="SODIUM_GLUTAMATE SYMPORTER"/>
    <property type="match status" value="1"/>
</dbReference>
<feature type="transmembrane region" description="Helical" evidence="7">
    <location>
        <begin position="120"/>
        <end position="139"/>
    </location>
</feature>
<feature type="transmembrane region" description="Helical" evidence="7">
    <location>
        <begin position="467"/>
        <end position="485"/>
    </location>
</feature>
<feature type="transmembrane region" description="Helical" evidence="7">
    <location>
        <begin position="519"/>
        <end position="537"/>
    </location>
</feature>
<evidence type="ECO:0000256" key="4">
    <source>
        <dbReference type="ARBA" id="ARBA00022692"/>
    </source>
</evidence>
<dbReference type="InterPro" id="IPR006153">
    <property type="entry name" value="Cation/H_exchanger_TM"/>
</dbReference>
<dbReference type="InterPro" id="IPR038770">
    <property type="entry name" value="Na+/solute_symporter_sf"/>
</dbReference>
<name>A0ABW9A3T5_9BURK</name>
<accession>A0ABW9A3T5</accession>
<dbReference type="EMBL" id="JAQQFM010000001">
    <property type="protein sequence ID" value="MFL9922874.1"/>
    <property type="molecule type" value="Genomic_DNA"/>
</dbReference>
<dbReference type="Gene3D" id="1.20.1530.20">
    <property type="match status" value="1"/>
</dbReference>
<dbReference type="Pfam" id="PF00999">
    <property type="entry name" value="Na_H_Exchanger"/>
    <property type="match status" value="1"/>
</dbReference>
<protein>
    <submittedName>
        <fullName evidence="9">Cation:proton antiporter</fullName>
    </submittedName>
</protein>
<keyword evidence="4 7" id="KW-0812">Transmembrane</keyword>
<feature type="transmembrane region" description="Helical" evidence="7">
    <location>
        <begin position="333"/>
        <end position="352"/>
    </location>
</feature>
<reference evidence="9 10" key="1">
    <citation type="journal article" date="2024" name="Chem. Sci.">
        <title>Discovery of megapolipeptins by genome mining of a Burkholderiales bacteria collection.</title>
        <authorList>
            <person name="Paulo B.S."/>
            <person name="Recchia M.J.J."/>
            <person name="Lee S."/>
            <person name="Fergusson C.H."/>
            <person name="Romanowski S.B."/>
            <person name="Hernandez A."/>
            <person name="Krull N."/>
            <person name="Liu D.Y."/>
            <person name="Cavanagh H."/>
            <person name="Bos A."/>
            <person name="Gray C.A."/>
            <person name="Murphy B.T."/>
            <person name="Linington R.G."/>
            <person name="Eustaquio A.S."/>
        </authorList>
    </citation>
    <scope>NUCLEOTIDE SEQUENCE [LARGE SCALE GENOMIC DNA]</scope>
    <source>
        <strain evidence="9 10">RL21-008-BIB-A</strain>
    </source>
</reference>
<evidence type="ECO:0000256" key="1">
    <source>
        <dbReference type="ARBA" id="ARBA00004141"/>
    </source>
</evidence>
<feature type="transmembrane region" description="Helical" evidence="7">
    <location>
        <begin position="299"/>
        <end position="321"/>
    </location>
</feature>
<feature type="transmembrane region" description="Helical" evidence="7">
    <location>
        <begin position="222"/>
        <end position="238"/>
    </location>
</feature>
<proteinExistence type="inferred from homology"/>
<feature type="transmembrane region" description="Helical" evidence="7">
    <location>
        <begin position="60"/>
        <end position="78"/>
    </location>
</feature>
<feature type="transmembrane region" description="Helical" evidence="7">
    <location>
        <begin position="191"/>
        <end position="210"/>
    </location>
</feature>
<feature type="transmembrane region" description="Helical" evidence="7">
    <location>
        <begin position="90"/>
        <end position="114"/>
    </location>
</feature>
<evidence type="ECO:0000256" key="7">
    <source>
        <dbReference type="SAM" id="Phobius"/>
    </source>
</evidence>
<evidence type="ECO:0000259" key="8">
    <source>
        <dbReference type="Pfam" id="PF00999"/>
    </source>
</evidence>
<keyword evidence="6 7" id="KW-0472">Membrane</keyword>
<evidence type="ECO:0000256" key="6">
    <source>
        <dbReference type="ARBA" id="ARBA00023136"/>
    </source>
</evidence>
<sequence>MHEVELFIQDMAIIMLIAGIVTIVFNKLKQPVVLGYIVAGVIIGPHTPPYDMIQDEKTVHILSELGVIFLLFSLGLEFSLKKLAKVGATAFVAAAAEILLMIWIGYEIGLYFGWKRMDAIFLGAMLAVSSTTIIVKALNELGMKNEKFAQIIFGILIVEDILAIGMIALLSGVATSGSVNSGDVFTTVGKLVLFMIVSLVVGILAVPRLLNYVSRFKSNEMLLVSVLGILFGFCLLVMKLQYSVALGAFLVGAVMAESRQLHRIERIVESIRDMFSAIFFVAIGLMFDPNVLVKYWLPITVITLAVVFGKLISCGLGVFIAGESGRTPMRVGMGLAQIGEFSFIIAALGVSLKVTSEFLYPIVVAVSAVTALLTPYLIKAADPLSAKAVTLVPKKVSALLGMYSGWLESLQPQGDRAELTRIIRRILMQVIVNLALVIGIFLAGAFFVDGISQKLALWTPDEQVQKAIIWGCALVLSLPFLIATYRKLQALSMLLAEVSVKPEFAGAYTAGTRRLISELIPVLSIVGIMLLIFVLSASILPPLNLLAVVLLGAGGLLWLLWSKFVKLHSRLQIALFETLEEQPEDSKEHH</sequence>
<dbReference type="PANTHER" id="PTHR42751">
    <property type="entry name" value="SODIUM/HYDROGEN EXCHANGER FAMILY/TRKA DOMAIN PROTEIN"/>
    <property type="match status" value="1"/>
</dbReference>
<comment type="subcellular location">
    <subcellularLocation>
        <location evidence="1">Membrane</location>
        <topology evidence="1">Multi-pass membrane protein</topology>
    </subcellularLocation>
</comment>
<comment type="caution">
    <text evidence="9">The sequence shown here is derived from an EMBL/GenBank/DDBJ whole genome shotgun (WGS) entry which is preliminary data.</text>
</comment>
<evidence type="ECO:0000256" key="2">
    <source>
        <dbReference type="ARBA" id="ARBA00005551"/>
    </source>
</evidence>
<dbReference type="Proteomes" id="UP001629246">
    <property type="component" value="Unassembled WGS sequence"/>
</dbReference>
<keyword evidence="5 7" id="KW-1133">Transmembrane helix</keyword>
<feature type="transmembrane region" description="Helical" evidence="7">
    <location>
        <begin position="426"/>
        <end position="447"/>
    </location>
</feature>
<feature type="transmembrane region" description="Helical" evidence="7">
    <location>
        <begin position="6"/>
        <end position="25"/>
    </location>
</feature>